<dbReference type="eggNOG" id="ENOG502S1UM">
    <property type="taxonomic scope" value="Eukaryota"/>
</dbReference>
<dbReference type="InParanoid" id="G7DX09"/>
<dbReference type="InterPro" id="IPR029063">
    <property type="entry name" value="SAM-dependent_MTases_sf"/>
</dbReference>
<dbReference type="OrthoDB" id="66144at2759"/>
<dbReference type="Proteomes" id="UP000009131">
    <property type="component" value="Unassembled WGS sequence"/>
</dbReference>
<accession>G7DX09</accession>
<protein>
    <recommendedName>
        <fullName evidence="4">Methyltransferase domain-containing protein</fullName>
    </recommendedName>
</protein>
<dbReference type="AlphaFoldDB" id="G7DX09"/>
<gene>
    <name evidence="2" type="primary">Mo01761</name>
    <name evidence="2" type="ORF">E5Q_01761</name>
</gene>
<evidence type="ECO:0000313" key="3">
    <source>
        <dbReference type="Proteomes" id="UP000009131"/>
    </source>
</evidence>
<dbReference type="OMA" id="IKETWGW"/>
<evidence type="ECO:0000313" key="2">
    <source>
        <dbReference type="EMBL" id="GAA95106.1"/>
    </source>
</evidence>
<feature type="region of interest" description="Disordered" evidence="1">
    <location>
        <begin position="1"/>
        <end position="48"/>
    </location>
</feature>
<feature type="compositionally biased region" description="Low complexity" evidence="1">
    <location>
        <begin position="10"/>
        <end position="26"/>
    </location>
</feature>
<dbReference type="RefSeq" id="XP_014566420.1">
    <property type="nucleotide sequence ID" value="XM_014710934.1"/>
</dbReference>
<dbReference type="HOGENOM" id="CLU_067896_0_0_1"/>
<comment type="caution">
    <text evidence="2">The sequence shown here is derived from an EMBL/GenBank/DDBJ whole genome shotgun (WGS) entry which is preliminary data.</text>
</comment>
<dbReference type="EMBL" id="BABT02000054">
    <property type="protein sequence ID" value="GAA95106.1"/>
    <property type="molecule type" value="Genomic_DNA"/>
</dbReference>
<dbReference type="SUPFAM" id="SSF53335">
    <property type="entry name" value="S-adenosyl-L-methionine-dependent methyltransferases"/>
    <property type="match status" value="1"/>
</dbReference>
<reference evidence="2 3" key="2">
    <citation type="journal article" date="2012" name="Open Biol.">
        <title>Characteristics of nucleosomes and linker DNA regions on the genome of the basidiomycete Mixia osmundae revealed by mono- and dinucleosome mapping.</title>
        <authorList>
            <person name="Nishida H."/>
            <person name="Kondo S."/>
            <person name="Matsumoto T."/>
            <person name="Suzuki Y."/>
            <person name="Yoshikawa H."/>
            <person name="Taylor T.D."/>
            <person name="Sugiyama J."/>
        </authorList>
    </citation>
    <scope>NUCLEOTIDE SEQUENCE [LARGE SCALE GENOMIC DNA]</scope>
    <source>
        <strain evidence="3">CBS 9802 / IAM 14324 / JCM 22182 / KY 12970</strain>
    </source>
</reference>
<sequence length="293" mass="32656">MSLTIDYAYRSPKASGSSARSISGESRLSESTAVDREEDESSEPAASMREIYETIGPEEYYRQSGGKYKNTAHHTEGIRKVISAFMDRYYSQVASQAKHSISILDLAAGSGEVTLALKDWQKTRFSGSGVAMFQHYPRAKLSIAATDPYTTKAYEARTGMKCMEHSFMEIASGILESEPLSDANSSLYQPNSHKRFDIIFCSFALHLITSSSQLWSVCSELARLADYLVVIAPHKKPEVQHRYGWTRLDPVNLKPSYEAMASPSVATGDGFEICIDKVRLRVYRSDRENDTPA</sequence>
<reference evidence="2 3" key="1">
    <citation type="journal article" date="2011" name="J. Gen. Appl. Microbiol.">
        <title>Draft genome sequencing of the enigmatic basidiomycete Mixia osmundae.</title>
        <authorList>
            <person name="Nishida H."/>
            <person name="Nagatsuka Y."/>
            <person name="Sugiyama J."/>
        </authorList>
    </citation>
    <scope>NUCLEOTIDE SEQUENCE [LARGE SCALE GENOMIC DNA]</scope>
    <source>
        <strain evidence="3">CBS 9802 / IAM 14324 / JCM 22182 / KY 12970</strain>
    </source>
</reference>
<evidence type="ECO:0000256" key="1">
    <source>
        <dbReference type="SAM" id="MobiDB-lite"/>
    </source>
</evidence>
<organism evidence="2 3">
    <name type="scientific">Mixia osmundae (strain CBS 9802 / IAM 14324 / JCM 22182 / KY 12970)</name>
    <dbReference type="NCBI Taxonomy" id="764103"/>
    <lineage>
        <taxon>Eukaryota</taxon>
        <taxon>Fungi</taxon>
        <taxon>Dikarya</taxon>
        <taxon>Basidiomycota</taxon>
        <taxon>Pucciniomycotina</taxon>
        <taxon>Mixiomycetes</taxon>
        <taxon>Mixiales</taxon>
        <taxon>Mixiaceae</taxon>
        <taxon>Mixia</taxon>
    </lineage>
</organism>
<dbReference type="Gene3D" id="3.40.50.150">
    <property type="entry name" value="Vaccinia Virus protein VP39"/>
    <property type="match status" value="1"/>
</dbReference>
<name>G7DX09_MIXOS</name>
<keyword evidence="3" id="KW-1185">Reference proteome</keyword>
<proteinExistence type="predicted"/>
<evidence type="ECO:0008006" key="4">
    <source>
        <dbReference type="Google" id="ProtNLM"/>
    </source>
</evidence>